<gene>
    <name evidence="12" type="ORF">V9T40_010743</name>
</gene>
<dbReference type="CDD" id="cd07987">
    <property type="entry name" value="LPLAT_MGAT-like"/>
    <property type="match status" value="2"/>
</dbReference>
<keyword evidence="6" id="KW-0256">Endoplasmic reticulum</keyword>
<sequence>MLAFPLWPILMYINFKLSIFLAIAYYSWILYDFQTPSKGGKKINWVMNLCSLDFIRDYFPIRLIKTAELPSDKSYLMAVFPHGVAPVGVFLNAITEINKISELYPGLDVRAGYLNVLFYFPIIREFLLALGSFNVSKETIKNLLESNPPKMIGINPGGVKDMLINHPGSKYKIVKENRKGFVKIALETGTSLVPVFSFGEQNLYDQIPISTLPGIRFVFDLLCKFNLRLGICIPLGRGIFLKKFGILPRRHPVTTVIGKPIPVPKVENPSSELIDEYHQRFHEALRTLFEENKRIIYWFRNLCSLDFVREYFPIRLIKTAELSSDKSYLMAVFPHAVLPVGVVLNAVTEINKVSELYPGFDVRVGYLNVLFYFPIIREFLLALGGFNVNKETIKDLLESNPPKMIGINPGGLKDMLNSHPGSKYKIVKENRKGFVKIALETGTSLVPVFSFGEQNLYDQIPISTLPGIRFVVDLLRQFNLRLGICIPFGRGIFLKKFGLLPRRHPATTVVGKPIPVPKVENPSSELIDEYHQRFHEALRTLFEENKRMYDEFGDEATLEAI</sequence>
<dbReference type="GO" id="GO:0005789">
    <property type="term" value="C:endoplasmic reticulum membrane"/>
    <property type="evidence" value="ECO:0007669"/>
    <property type="project" value="UniProtKB-SubCell"/>
</dbReference>
<dbReference type="GO" id="GO:0019432">
    <property type="term" value="P:triglyceride biosynthetic process"/>
    <property type="evidence" value="ECO:0007669"/>
    <property type="project" value="TreeGrafter"/>
</dbReference>
<keyword evidence="10" id="KW-0012">Acyltransferase</keyword>
<evidence type="ECO:0000256" key="5">
    <source>
        <dbReference type="ARBA" id="ARBA00022692"/>
    </source>
</evidence>
<evidence type="ECO:0000256" key="4">
    <source>
        <dbReference type="ARBA" id="ARBA00022679"/>
    </source>
</evidence>
<dbReference type="Proteomes" id="UP001367676">
    <property type="component" value="Unassembled WGS sequence"/>
</dbReference>
<evidence type="ECO:0000256" key="2">
    <source>
        <dbReference type="ARBA" id="ARBA00005420"/>
    </source>
</evidence>
<keyword evidence="7 11" id="KW-1133">Transmembrane helix</keyword>
<evidence type="ECO:0000256" key="9">
    <source>
        <dbReference type="ARBA" id="ARBA00023136"/>
    </source>
</evidence>
<comment type="subcellular location">
    <subcellularLocation>
        <location evidence="1">Endoplasmic reticulum membrane</location>
        <topology evidence="1">Multi-pass membrane protein</topology>
    </subcellularLocation>
</comment>
<keyword evidence="8" id="KW-0443">Lipid metabolism</keyword>
<evidence type="ECO:0000256" key="10">
    <source>
        <dbReference type="ARBA" id="ARBA00023315"/>
    </source>
</evidence>
<name>A0AAN9XXS3_9HEMI</name>
<evidence type="ECO:0000256" key="6">
    <source>
        <dbReference type="ARBA" id="ARBA00022824"/>
    </source>
</evidence>
<keyword evidence="3" id="KW-0444">Lipid biosynthesis</keyword>
<comment type="similarity">
    <text evidence="2">Belongs to the diacylglycerol acyltransferase family.</text>
</comment>
<accession>A0AAN9XXS3</accession>
<feature type="transmembrane region" description="Helical" evidence="11">
    <location>
        <begin position="6"/>
        <end position="31"/>
    </location>
</feature>
<evidence type="ECO:0000256" key="8">
    <source>
        <dbReference type="ARBA" id="ARBA00023098"/>
    </source>
</evidence>
<evidence type="ECO:0000256" key="1">
    <source>
        <dbReference type="ARBA" id="ARBA00004477"/>
    </source>
</evidence>
<protein>
    <recommendedName>
        <fullName evidence="14">Acyltransferase</fullName>
    </recommendedName>
</protein>
<evidence type="ECO:0000256" key="11">
    <source>
        <dbReference type="SAM" id="Phobius"/>
    </source>
</evidence>
<evidence type="ECO:0000313" key="13">
    <source>
        <dbReference type="Proteomes" id="UP001367676"/>
    </source>
</evidence>
<keyword evidence="4" id="KW-0808">Transferase</keyword>
<dbReference type="AlphaFoldDB" id="A0AAN9XXS3"/>
<dbReference type="SUPFAM" id="SSF69593">
    <property type="entry name" value="Glycerol-3-phosphate (1)-acyltransferase"/>
    <property type="match status" value="2"/>
</dbReference>
<dbReference type="GO" id="GO:0004144">
    <property type="term" value="F:diacylglycerol O-acyltransferase activity"/>
    <property type="evidence" value="ECO:0007669"/>
    <property type="project" value="TreeGrafter"/>
</dbReference>
<comment type="caution">
    <text evidence="12">The sequence shown here is derived from an EMBL/GenBank/DDBJ whole genome shotgun (WGS) entry which is preliminary data.</text>
</comment>
<keyword evidence="13" id="KW-1185">Reference proteome</keyword>
<dbReference type="Pfam" id="PF03982">
    <property type="entry name" value="DAGAT"/>
    <property type="match status" value="2"/>
</dbReference>
<dbReference type="InterPro" id="IPR007130">
    <property type="entry name" value="DAGAT"/>
</dbReference>
<organism evidence="12 13">
    <name type="scientific">Parthenolecanium corni</name>
    <dbReference type="NCBI Taxonomy" id="536013"/>
    <lineage>
        <taxon>Eukaryota</taxon>
        <taxon>Metazoa</taxon>
        <taxon>Ecdysozoa</taxon>
        <taxon>Arthropoda</taxon>
        <taxon>Hexapoda</taxon>
        <taxon>Insecta</taxon>
        <taxon>Pterygota</taxon>
        <taxon>Neoptera</taxon>
        <taxon>Paraneoptera</taxon>
        <taxon>Hemiptera</taxon>
        <taxon>Sternorrhyncha</taxon>
        <taxon>Coccoidea</taxon>
        <taxon>Coccidae</taxon>
        <taxon>Parthenolecanium</taxon>
    </lineage>
</organism>
<dbReference type="PANTHER" id="PTHR12317:SF79">
    <property type="entry name" value="ACYLTRANSFERASE"/>
    <property type="match status" value="1"/>
</dbReference>
<dbReference type="EMBL" id="JBBCAQ010000037">
    <property type="protein sequence ID" value="KAK7573552.1"/>
    <property type="molecule type" value="Genomic_DNA"/>
</dbReference>
<evidence type="ECO:0000256" key="3">
    <source>
        <dbReference type="ARBA" id="ARBA00022516"/>
    </source>
</evidence>
<keyword evidence="9 11" id="KW-0472">Membrane</keyword>
<evidence type="ECO:0008006" key="14">
    <source>
        <dbReference type="Google" id="ProtNLM"/>
    </source>
</evidence>
<proteinExistence type="inferred from homology"/>
<keyword evidence="5 11" id="KW-0812">Transmembrane</keyword>
<evidence type="ECO:0000256" key="7">
    <source>
        <dbReference type="ARBA" id="ARBA00022989"/>
    </source>
</evidence>
<dbReference type="PANTHER" id="PTHR12317">
    <property type="entry name" value="DIACYLGLYCEROL O-ACYLTRANSFERASE"/>
    <property type="match status" value="1"/>
</dbReference>
<reference evidence="12 13" key="1">
    <citation type="submission" date="2024-03" db="EMBL/GenBank/DDBJ databases">
        <title>Adaptation during the transition from Ophiocordyceps entomopathogen to insect associate is accompanied by gene loss and intensified selection.</title>
        <authorList>
            <person name="Ward C.M."/>
            <person name="Onetto C.A."/>
            <person name="Borneman A.R."/>
        </authorList>
    </citation>
    <scope>NUCLEOTIDE SEQUENCE [LARGE SCALE GENOMIC DNA]</scope>
    <source>
        <strain evidence="12">AWRI1</strain>
        <tissue evidence="12">Single Adult Female</tissue>
    </source>
</reference>
<evidence type="ECO:0000313" key="12">
    <source>
        <dbReference type="EMBL" id="KAK7573552.1"/>
    </source>
</evidence>